<dbReference type="PANTHER" id="PTHR23355">
    <property type="entry name" value="RIBONUCLEASE"/>
    <property type="match status" value="1"/>
</dbReference>
<organism evidence="2 3">
    <name type="scientific">Candidatus Kinetoplastidibacterium desouzai TCC079E</name>
    <dbReference type="NCBI Taxonomy" id="1208919"/>
    <lineage>
        <taxon>Bacteria</taxon>
        <taxon>Pseudomonadati</taxon>
        <taxon>Pseudomonadota</taxon>
        <taxon>Betaproteobacteria</taxon>
        <taxon>Candidatus Kinetoplastidibacterium</taxon>
    </lineage>
</organism>
<dbReference type="GO" id="GO:0006402">
    <property type="term" value="P:mRNA catabolic process"/>
    <property type="evidence" value="ECO:0007669"/>
    <property type="project" value="TreeGrafter"/>
</dbReference>
<evidence type="ECO:0000313" key="2">
    <source>
        <dbReference type="EMBL" id="AGF47168.1"/>
    </source>
</evidence>
<reference evidence="2 3" key="1">
    <citation type="journal article" date="2013" name="Genome Biol. Evol.">
        <title>Genome evolution and phylogenomic analysis of candidatus kinetoplastibacterium, the betaproteobacterial endosymbionts of strigomonas and angomonas.</title>
        <authorList>
            <person name="Alves J.M."/>
            <person name="Serrano M.G."/>
            <person name="Maia da Silva F."/>
            <person name="Voegtly L.J."/>
            <person name="Matveyev A.V."/>
            <person name="Teixeira M.M."/>
            <person name="Camargo E.P."/>
            <person name="Buck G.A."/>
        </authorList>
    </citation>
    <scope>NUCLEOTIDE SEQUENCE [LARGE SCALE GENOMIC DNA]</scope>
    <source>
        <strain evidence="2 3">TCC079E</strain>
    </source>
</reference>
<dbReference type="PATRIC" id="fig|1208919.3.peg.611"/>
<dbReference type="Pfam" id="PF00773">
    <property type="entry name" value="RNB"/>
    <property type="match status" value="1"/>
</dbReference>
<dbReference type="STRING" id="1208919.CDSE_0047"/>
<feature type="domain" description="RNB" evidence="1">
    <location>
        <begin position="239"/>
        <end position="521"/>
    </location>
</feature>
<dbReference type="GO" id="GO:0005829">
    <property type="term" value="C:cytosol"/>
    <property type="evidence" value="ECO:0007669"/>
    <property type="project" value="TreeGrafter"/>
</dbReference>
<dbReference type="GO" id="GO:0003723">
    <property type="term" value="F:RNA binding"/>
    <property type="evidence" value="ECO:0007669"/>
    <property type="project" value="InterPro"/>
</dbReference>
<dbReference type="Proteomes" id="UP000011547">
    <property type="component" value="Chromosome"/>
</dbReference>
<name>M1L337_9PROT</name>
<dbReference type="InterPro" id="IPR050180">
    <property type="entry name" value="RNR_Ribonuclease"/>
</dbReference>
<keyword evidence="3" id="KW-1185">Reference proteome</keyword>
<dbReference type="InterPro" id="IPR012340">
    <property type="entry name" value="NA-bd_OB-fold"/>
</dbReference>
<dbReference type="EC" id="3.1.13.1" evidence="2"/>
<evidence type="ECO:0000259" key="1">
    <source>
        <dbReference type="SMART" id="SM00955"/>
    </source>
</evidence>
<sequence length="639" mass="73137">MKMHVLYEENGNFKTAIILSKTDANFLVETEHGKKIKLKINNCLLHFTSPKPNELLEQAATISNEMDIVFLWECAPQEIFFASDLAIEYFGNKPSPIELTSILIKLHNAPIYFYKKGQGQYIKATEEKILLALASIKKKKQLEEEEEYLTSQLVNGYLPDIIKQQALSLINNPDKKSIYWKALEKACNQLNKNPETLLIDINAWPNYLTLLKEKFIYNNFPNGVIIKEDNFIDINLDKDIPISNAEIYSIDDINTTEIDDGISIRKIENNTITIGIHIAAPALGIIPGSQYDSIARARSSTIYMPGEKITMQPEKIIKIFSLDANKLVPAISLYVTINSIDGSIIEYESLIEQVSVKENLRINLIEEIATKSNIENSNITNPLLEWIRPLWKTSQLLSLQREKTRGSPENLSRQEYSFTIDGDPNNPSSKIYIEKRPRDNPISIIVAEFMILANSLWGQMLKQHGVPGIYRSQQSFGRVKMSTSPLPHDKIGVSQYIWSTSPLRRYIDLVNQWQIISVIKHNVSARLVCPFKIRDNNLFSIIQEFETKYNSITCFQNEIENYWSIQWLIQQKIEITTATFIKESIARLNDVPLIVHVFNLPITIIKGELIKVKVININEISMEVNVQYIDTIINTDSNI</sequence>
<evidence type="ECO:0000313" key="3">
    <source>
        <dbReference type="Proteomes" id="UP000011547"/>
    </source>
</evidence>
<dbReference type="KEGG" id="kde:CDSE_0047"/>
<gene>
    <name evidence="2" type="ORF">CDSE_0047</name>
</gene>
<dbReference type="SMART" id="SM00955">
    <property type="entry name" value="RNB"/>
    <property type="match status" value="1"/>
</dbReference>
<dbReference type="InterPro" id="IPR001900">
    <property type="entry name" value="RNase_II/R"/>
</dbReference>
<dbReference type="HOGENOM" id="CLU_438650_0_0_4"/>
<dbReference type="SUPFAM" id="SSF50249">
    <property type="entry name" value="Nucleic acid-binding proteins"/>
    <property type="match status" value="1"/>
</dbReference>
<dbReference type="AlphaFoldDB" id="M1L337"/>
<dbReference type="GO" id="GO:0008859">
    <property type="term" value="F:exoribonuclease II activity"/>
    <property type="evidence" value="ECO:0007669"/>
    <property type="project" value="UniProtKB-EC"/>
</dbReference>
<accession>M1L337</accession>
<dbReference type="PANTHER" id="PTHR23355:SF9">
    <property type="entry name" value="DIS3-LIKE EXONUCLEASE 2"/>
    <property type="match status" value="1"/>
</dbReference>
<proteinExistence type="predicted"/>
<dbReference type="eggNOG" id="COG0557">
    <property type="taxonomic scope" value="Bacteria"/>
</dbReference>
<protein>
    <submittedName>
        <fullName evidence="2">Exoribonuclease II</fullName>
        <ecNumber evidence="2">3.1.13.1</ecNumber>
    </submittedName>
</protein>
<dbReference type="EMBL" id="CP003803">
    <property type="protein sequence ID" value="AGF47168.1"/>
    <property type="molecule type" value="Genomic_DNA"/>
</dbReference>
<keyword evidence="2" id="KW-0378">Hydrolase</keyword>